<keyword evidence="9" id="KW-0472">Membrane</keyword>
<evidence type="ECO:0000256" key="7">
    <source>
        <dbReference type="ARBA" id="ARBA00022840"/>
    </source>
</evidence>
<feature type="domain" description="Signal transduction histidine kinase subgroup 3 dimerisation and phosphoacceptor" evidence="11">
    <location>
        <begin position="165"/>
        <end position="227"/>
    </location>
</feature>
<dbReference type="Gene3D" id="1.20.5.1930">
    <property type="match status" value="1"/>
</dbReference>
<organism evidence="12 13">
    <name type="scientific">Sanguibacter antarcticus</name>
    <dbReference type="NCBI Taxonomy" id="372484"/>
    <lineage>
        <taxon>Bacteria</taxon>
        <taxon>Bacillati</taxon>
        <taxon>Actinomycetota</taxon>
        <taxon>Actinomycetes</taxon>
        <taxon>Micrococcales</taxon>
        <taxon>Sanguibacteraceae</taxon>
        <taxon>Sanguibacter</taxon>
    </lineage>
</organism>
<dbReference type="GO" id="GO:0016020">
    <property type="term" value="C:membrane"/>
    <property type="evidence" value="ECO:0007669"/>
    <property type="project" value="InterPro"/>
</dbReference>
<evidence type="ECO:0000256" key="6">
    <source>
        <dbReference type="ARBA" id="ARBA00022777"/>
    </source>
</evidence>
<keyword evidence="9" id="KW-1133">Transmembrane helix</keyword>
<accession>A0A2A9E861</accession>
<dbReference type="AlphaFoldDB" id="A0A2A9E861"/>
<evidence type="ECO:0000259" key="10">
    <source>
        <dbReference type="Pfam" id="PF02518"/>
    </source>
</evidence>
<dbReference type="GO" id="GO:0000155">
    <property type="term" value="F:phosphorelay sensor kinase activity"/>
    <property type="evidence" value="ECO:0007669"/>
    <property type="project" value="InterPro"/>
</dbReference>
<dbReference type="InterPro" id="IPR036890">
    <property type="entry name" value="HATPase_C_sf"/>
</dbReference>
<gene>
    <name evidence="12" type="ORF">ATL42_2764</name>
</gene>
<keyword evidence="6 12" id="KW-0418">Kinase</keyword>
<dbReference type="CDD" id="cd16917">
    <property type="entry name" value="HATPase_UhpB-NarQ-NarX-like"/>
    <property type="match status" value="1"/>
</dbReference>
<evidence type="ECO:0000256" key="4">
    <source>
        <dbReference type="ARBA" id="ARBA00022679"/>
    </source>
</evidence>
<dbReference type="EMBL" id="PDJG01000001">
    <property type="protein sequence ID" value="PFG34836.1"/>
    <property type="molecule type" value="Genomic_DNA"/>
</dbReference>
<dbReference type="SUPFAM" id="SSF55874">
    <property type="entry name" value="ATPase domain of HSP90 chaperone/DNA topoisomerase II/histidine kinase"/>
    <property type="match status" value="1"/>
</dbReference>
<dbReference type="InterPro" id="IPR011712">
    <property type="entry name" value="Sig_transdc_His_kin_sub3_dim/P"/>
</dbReference>
<comment type="catalytic activity">
    <reaction evidence="1">
        <text>ATP + protein L-histidine = ADP + protein N-phospho-L-histidine.</text>
        <dbReference type="EC" id="2.7.13.3"/>
    </reaction>
</comment>
<keyword evidence="4" id="KW-0808">Transferase</keyword>
<dbReference type="GO" id="GO:0005524">
    <property type="term" value="F:ATP binding"/>
    <property type="evidence" value="ECO:0007669"/>
    <property type="project" value="UniProtKB-KW"/>
</dbReference>
<evidence type="ECO:0000256" key="9">
    <source>
        <dbReference type="SAM" id="Phobius"/>
    </source>
</evidence>
<name>A0A2A9E861_9MICO</name>
<feature type="transmembrane region" description="Helical" evidence="9">
    <location>
        <begin position="123"/>
        <end position="142"/>
    </location>
</feature>
<feature type="domain" description="Histidine kinase/HSP90-like ATPase" evidence="10">
    <location>
        <begin position="274"/>
        <end position="357"/>
    </location>
</feature>
<comment type="caution">
    <text evidence="12">The sequence shown here is derived from an EMBL/GenBank/DDBJ whole genome shotgun (WGS) entry which is preliminary data.</text>
</comment>
<dbReference type="PANTHER" id="PTHR24421:SF10">
    <property type="entry name" value="NITRATE_NITRITE SENSOR PROTEIN NARQ"/>
    <property type="match status" value="1"/>
</dbReference>
<dbReference type="Pfam" id="PF07730">
    <property type="entry name" value="HisKA_3"/>
    <property type="match status" value="1"/>
</dbReference>
<reference evidence="12 13" key="1">
    <citation type="submission" date="2017-10" db="EMBL/GenBank/DDBJ databases">
        <title>Sequencing the genomes of 1000 actinobacteria strains.</title>
        <authorList>
            <person name="Klenk H.-P."/>
        </authorList>
    </citation>
    <scope>NUCLEOTIDE SEQUENCE [LARGE SCALE GENOMIC DNA]</scope>
    <source>
        <strain evidence="12 13">DSM 18966</strain>
    </source>
</reference>
<sequence length="358" mass="37274">MLLAVALVGLAFVPGVARQGVDLAELPDRLMDATGWVLVVAQGAPVAALRRWPAWSLAVVGTAFGAYQLMGYPTTFAALGLLVALVGAGALLEERRQVVGTIALAGYVLLAVGLEAVGSPSTVLDYLVFGLLLVLLWWAGTWSRVRAEAQARHTALAAREALAAERARIARELHDVVTHHVTAMVVQADAAQYGTTDAGRTSTVLATIGETGRAALTDLRDLLGALDGAAEPTREPVVLEIADLVERARSAGQAVDLVREGQMRPLAGAAGLAASRVVQESLTNAMKHAHGATTVVRVRYDEGEVDVRVTNDGYGEVGVGRGAGRGLEGLRERVALVGGELDAGPEGDGFVVHARVPA</sequence>
<feature type="transmembrane region" description="Helical" evidence="9">
    <location>
        <begin position="70"/>
        <end position="91"/>
    </location>
</feature>
<dbReference type="InterPro" id="IPR003594">
    <property type="entry name" value="HATPase_dom"/>
</dbReference>
<dbReference type="PANTHER" id="PTHR24421">
    <property type="entry name" value="NITRATE/NITRITE SENSOR PROTEIN NARX-RELATED"/>
    <property type="match status" value="1"/>
</dbReference>
<evidence type="ECO:0000256" key="5">
    <source>
        <dbReference type="ARBA" id="ARBA00022741"/>
    </source>
</evidence>
<dbReference type="Gene3D" id="3.30.565.10">
    <property type="entry name" value="Histidine kinase-like ATPase, C-terminal domain"/>
    <property type="match status" value="1"/>
</dbReference>
<evidence type="ECO:0000256" key="2">
    <source>
        <dbReference type="ARBA" id="ARBA00012438"/>
    </source>
</evidence>
<evidence type="ECO:0000256" key="3">
    <source>
        <dbReference type="ARBA" id="ARBA00022553"/>
    </source>
</evidence>
<evidence type="ECO:0000313" key="12">
    <source>
        <dbReference type="EMBL" id="PFG34836.1"/>
    </source>
</evidence>
<evidence type="ECO:0000256" key="8">
    <source>
        <dbReference type="ARBA" id="ARBA00023012"/>
    </source>
</evidence>
<proteinExistence type="predicted"/>
<evidence type="ECO:0000259" key="11">
    <source>
        <dbReference type="Pfam" id="PF07730"/>
    </source>
</evidence>
<keyword evidence="9" id="KW-0812">Transmembrane</keyword>
<keyword evidence="13" id="KW-1185">Reference proteome</keyword>
<dbReference type="InterPro" id="IPR050482">
    <property type="entry name" value="Sensor_HK_TwoCompSys"/>
</dbReference>
<feature type="transmembrane region" description="Helical" evidence="9">
    <location>
        <begin position="98"/>
        <end position="117"/>
    </location>
</feature>
<dbReference type="Proteomes" id="UP000225548">
    <property type="component" value="Unassembled WGS sequence"/>
</dbReference>
<keyword evidence="3" id="KW-0597">Phosphoprotein</keyword>
<dbReference type="EC" id="2.7.13.3" evidence="2"/>
<keyword evidence="7" id="KW-0067">ATP-binding</keyword>
<evidence type="ECO:0000313" key="13">
    <source>
        <dbReference type="Proteomes" id="UP000225548"/>
    </source>
</evidence>
<dbReference type="Pfam" id="PF02518">
    <property type="entry name" value="HATPase_c"/>
    <property type="match status" value="1"/>
</dbReference>
<dbReference type="GO" id="GO:0046983">
    <property type="term" value="F:protein dimerization activity"/>
    <property type="evidence" value="ECO:0007669"/>
    <property type="project" value="InterPro"/>
</dbReference>
<protein>
    <recommendedName>
        <fullName evidence="2">histidine kinase</fullName>
        <ecNumber evidence="2">2.7.13.3</ecNumber>
    </recommendedName>
</protein>
<evidence type="ECO:0000256" key="1">
    <source>
        <dbReference type="ARBA" id="ARBA00000085"/>
    </source>
</evidence>
<keyword evidence="8" id="KW-0902">Two-component regulatory system</keyword>
<keyword evidence="5" id="KW-0547">Nucleotide-binding</keyword>